<evidence type="ECO:0000256" key="2">
    <source>
        <dbReference type="ARBA" id="ARBA00022801"/>
    </source>
</evidence>
<proteinExistence type="inferred from homology"/>
<reference evidence="4 5" key="1">
    <citation type="submission" date="2020-11" db="EMBL/GenBank/DDBJ databases">
        <title>Complete genome sequence unveiled secondary metabolic potentials in Streptomyces solisilvae HNM0141.</title>
        <authorList>
            <person name="Huang X."/>
        </authorList>
    </citation>
    <scope>NUCLEOTIDE SEQUENCE [LARGE SCALE GENOMIC DNA]</scope>
    <source>
        <strain evidence="4 5">HNM0141</strain>
    </source>
</reference>
<dbReference type="InterPro" id="IPR050266">
    <property type="entry name" value="AB_hydrolase_sf"/>
</dbReference>
<dbReference type="PRINTS" id="PR00793">
    <property type="entry name" value="PROAMNOPTASE"/>
</dbReference>
<feature type="domain" description="AB hydrolase-1" evidence="3">
    <location>
        <begin position="31"/>
        <end position="143"/>
    </location>
</feature>
<organism evidence="4 5">
    <name type="scientific">Streptomyces malaysiensis</name>
    <dbReference type="NCBI Taxonomy" id="92644"/>
    <lineage>
        <taxon>Bacteria</taxon>
        <taxon>Bacillati</taxon>
        <taxon>Actinomycetota</taxon>
        <taxon>Actinomycetes</taxon>
        <taxon>Kitasatosporales</taxon>
        <taxon>Streptomycetaceae</taxon>
        <taxon>Streptomyces</taxon>
        <taxon>Streptomyces violaceusniger group</taxon>
    </lineage>
</organism>
<accession>A0ABX6WI94</accession>
<gene>
    <name evidence="4" type="ORF">I1A49_45245</name>
</gene>
<dbReference type="SUPFAM" id="SSF53474">
    <property type="entry name" value="alpha/beta-Hydrolases"/>
    <property type="match status" value="1"/>
</dbReference>
<comment type="similarity">
    <text evidence="1">Belongs to the peptidase S33 family.</text>
</comment>
<dbReference type="PRINTS" id="PR00111">
    <property type="entry name" value="ABHYDROLASE"/>
</dbReference>
<name>A0ABX6WI94_STRMQ</name>
<dbReference type="EMBL" id="CP065050">
    <property type="protein sequence ID" value="QPI61167.1"/>
    <property type="molecule type" value="Genomic_DNA"/>
</dbReference>
<sequence length="295" mass="31126">MPTDTPRPARVTGPDGHALHTVVSGDGGHALIGLHGGPGGAGGDYLKPLHRLASPARKVVTFDQLGTGQSDTPPADYAWTLSAAVADVDAVRRACGAERIDLLGHSYGGMLALQYTLDHPDRVGRLVLSNTTASSARITLDAIAQLSTLMPPAKACAAVTADALGEHNSPDYLEAVAKWLGRYGTADEEGLAALTSEALDPGPAGHGLWGDRLWFANGAVRGWDVEPRLGEITAPTLVIHGGSDMSSPESNRALAHGIRHAEWLTMNNNSHDMFEAHNVATYLGIIREFLNGWEQ</sequence>
<evidence type="ECO:0000313" key="4">
    <source>
        <dbReference type="EMBL" id="QPI61167.1"/>
    </source>
</evidence>
<dbReference type="InterPro" id="IPR000073">
    <property type="entry name" value="AB_hydrolase_1"/>
</dbReference>
<dbReference type="Gene3D" id="3.40.50.1820">
    <property type="entry name" value="alpha/beta hydrolase"/>
    <property type="match status" value="1"/>
</dbReference>
<dbReference type="Pfam" id="PF00561">
    <property type="entry name" value="Abhydrolase_1"/>
    <property type="match status" value="1"/>
</dbReference>
<evidence type="ECO:0000259" key="3">
    <source>
        <dbReference type="Pfam" id="PF00561"/>
    </source>
</evidence>
<dbReference type="PANTHER" id="PTHR43798:SF27">
    <property type="entry name" value="HYDROLASE ALPHA_BETA HYDROLASE FOLD FAMILY"/>
    <property type="match status" value="1"/>
</dbReference>
<dbReference type="PANTHER" id="PTHR43798">
    <property type="entry name" value="MONOACYLGLYCEROL LIPASE"/>
    <property type="match status" value="1"/>
</dbReference>
<evidence type="ECO:0000313" key="5">
    <source>
        <dbReference type="Proteomes" id="UP000663421"/>
    </source>
</evidence>
<dbReference type="InterPro" id="IPR002410">
    <property type="entry name" value="Peptidase_S33"/>
</dbReference>
<dbReference type="GO" id="GO:0016787">
    <property type="term" value="F:hydrolase activity"/>
    <property type="evidence" value="ECO:0007669"/>
    <property type="project" value="UniProtKB-KW"/>
</dbReference>
<protein>
    <submittedName>
        <fullName evidence="4">Alpha/beta fold hydrolase</fullName>
    </submittedName>
</protein>
<keyword evidence="5" id="KW-1185">Reference proteome</keyword>
<keyword evidence="2 4" id="KW-0378">Hydrolase</keyword>
<dbReference type="Proteomes" id="UP000663421">
    <property type="component" value="Chromosome"/>
</dbReference>
<evidence type="ECO:0000256" key="1">
    <source>
        <dbReference type="ARBA" id="ARBA00010088"/>
    </source>
</evidence>
<dbReference type="InterPro" id="IPR029058">
    <property type="entry name" value="AB_hydrolase_fold"/>
</dbReference>